<evidence type="ECO:0000313" key="3">
    <source>
        <dbReference type="Proteomes" id="UP000005439"/>
    </source>
</evidence>
<reference evidence="2 3" key="2">
    <citation type="journal article" date="2012" name="Stand. Genomic Sci.">
        <title>Complete genome sequence of the moderately thermophilic mineral-sulfide-oxidizing firmicute Sulfobacillus acidophilus type strain (NAL(T)).</title>
        <authorList>
            <person name="Anderson I."/>
            <person name="Chertkov O."/>
            <person name="Chen A."/>
            <person name="Saunders E."/>
            <person name="Lapidus A."/>
            <person name="Nolan M."/>
            <person name="Lucas S."/>
            <person name="Hammon N."/>
            <person name="Deshpande S."/>
            <person name="Cheng J.F."/>
            <person name="Han C."/>
            <person name="Tapia R."/>
            <person name="Goodwin L.A."/>
            <person name="Pitluck S."/>
            <person name="Liolios K."/>
            <person name="Pagani I."/>
            <person name="Ivanova N."/>
            <person name="Mikhailova N."/>
            <person name="Pati A."/>
            <person name="Palaniappan K."/>
            <person name="Land M."/>
            <person name="Pan C."/>
            <person name="Rohde M."/>
            <person name="Pukall R."/>
            <person name="Goker M."/>
            <person name="Detter J.C."/>
            <person name="Woyke T."/>
            <person name="Bristow J."/>
            <person name="Eisen J.A."/>
            <person name="Markowitz V."/>
            <person name="Hugenholtz P."/>
            <person name="Kyrpides N.C."/>
            <person name="Klenk H.P."/>
            <person name="Mavromatis K."/>
        </authorList>
    </citation>
    <scope>NUCLEOTIDE SEQUENCE [LARGE SCALE GENOMIC DNA]</scope>
    <source>
        <strain evidence="3">ATCC 700253 / DSM 10332 / NAL</strain>
    </source>
</reference>
<dbReference type="PROSITE" id="PS51318">
    <property type="entry name" value="TAT"/>
    <property type="match status" value="1"/>
</dbReference>
<evidence type="ECO:0000313" key="2">
    <source>
        <dbReference type="EMBL" id="AEW03614.1"/>
    </source>
</evidence>
<dbReference type="HOGENOM" id="CLU_026974_3_0_9"/>
<dbReference type="GO" id="GO:0015888">
    <property type="term" value="P:thiamine transport"/>
    <property type="evidence" value="ECO:0007669"/>
    <property type="project" value="TreeGrafter"/>
</dbReference>
<protein>
    <submittedName>
        <fullName evidence="2">Integrase catalytic region</fullName>
    </submittedName>
</protein>
<keyword evidence="1" id="KW-0732">Signal</keyword>
<dbReference type="STRING" id="679936.Sulac_0038"/>
<accession>G8TV33</accession>
<dbReference type="GO" id="GO:0030288">
    <property type="term" value="C:outer membrane-bounded periplasmic space"/>
    <property type="evidence" value="ECO:0007669"/>
    <property type="project" value="TreeGrafter"/>
</dbReference>
<gene>
    <name evidence="2" type="ordered locus">Sulac_0038</name>
</gene>
<dbReference type="AlphaFoldDB" id="G8TV33"/>
<dbReference type="KEGG" id="sap:Sulac_0038"/>
<dbReference type="Pfam" id="PF13343">
    <property type="entry name" value="SBP_bac_6"/>
    <property type="match status" value="1"/>
</dbReference>
<keyword evidence="3" id="KW-1185">Reference proteome</keyword>
<dbReference type="InterPro" id="IPR006311">
    <property type="entry name" value="TAT_signal"/>
</dbReference>
<evidence type="ECO:0000256" key="1">
    <source>
        <dbReference type="ARBA" id="ARBA00022729"/>
    </source>
</evidence>
<dbReference type="SUPFAM" id="SSF53850">
    <property type="entry name" value="Periplasmic binding protein-like II"/>
    <property type="match status" value="1"/>
</dbReference>
<name>G8TV33_SULAD</name>
<dbReference type="GO" id="GO:0030976">
    <property type="term" value="F:thiamine pyrophosphate binding"/>
    <property type="evidence" value="ECO:0007669"/>
    <property type="project" value="TreeGrafter"/>
</dbReference>
<dbReference type="Gene3D" id="3.40.190.10">
    <property type="entry name" value="Periplasmic binding protein-like II"/>
    <property type="match status" value="2"/>
</dbReference>
<dbReference type="PANTHER" id="PTHR30006">
    <property type="entry name" value="THIAMINE-BINDING PERIPLASMIC PROTEIN-RELATED"/>
    <property type="match status" value="1"/>
</dbReference>
<dbReference type="GO" id="GO:0030975">
    <property type="term" value="F:thiamine binding"/>
    <property type="evidence" value="ECO:0007669"/>
    <property type="project" value="TreeGrafter"/>
</dbReference>
<dbReference type="Proteomes" id="UP000005439">
    <property type="component" value="Chromosome"/>
</dbReference>
<organism evidence="2 3">
    <name type="scientific">Sulfobacillus acidophilus (strain ATCC 700253 / DSM 10332 / NAL)</name>
    <dbReference type="NCBI Taxonomy" id="679936"/>
    <lineage>
        <taxon>Bacteria</taxon>
        <taxon>Bacillati</taxon>
        <taxon>Bacillota</taxon>
        <taxon>Clostridia</taxon>
        <taxon>Eubacteriales</taxon>
        <taxon>Clostridiales Family XVII. Incertae Sedis</taxon>
        <taxon>Sulfobacillus</taxon>
    </lineage>
</organism>
<sequence length="380" mass="41195">MDQSVLHQPMTRRKLLSTSLGLVGAGSLGSLLAACGVTAAPTVKSGAGLLASARSEGQLNVIALPPNWANYGAILAAFQKKYGLHINSQAPDDSSAEELQAITTYRHNPSLEPDAVDVGPSFAVMGKTSGLWAPYKNSHWDTIPASLKDPDGYWVGDYYGVIAFGANRNIVKTMPEDWSDLLKPEYQNMVSVDGDPRSASDAFMAVYAAALAFGGSLDNILPGIEFFAELKRRGNFVPVDNYPANIAKGTTPLAIKWDYLLLGYRQQFGQNPPLTVTIPRSGVIGGYYCQAISRYAFHPAAARLWEEFLYSDEGQLLYLAGFAHPVRYEDLVRRNLVPPTLARELPPASAYEKAQFPSVDQINRAAAVVQAEWGPRVIGA</sequence>
<proteinExistence type="predicted"/>
<dbReference type="EMBL" id="CP003179">
    <property type="protein sequence ID" value="AEW03614.1"/>
    <property type="molecule type" value="Genomic_DNA"/>
</dbReference>
<dbReference type="PATRIC" id="fig|679936.5.peg.39"/>
<dbReference type="PANTHER" id="PTHR30006:SF2">
    <property type="entry name" value="ABC TRANSPORTER SUBSTRATE-BINDING PROTEIN"/>
    <property type="match status" value="1"/>
</dbReference>
<reference evidence="3" key="1">
    <citation type="submission" date="2011-12" db="EMBL/GenBank/DDBJ databases">
        <title>The complete genome of chromosome of Sulfobacillus acidophilus DSM 10332.</title>
        <authorList>
            <person name="Lucas S."/>
            <person name="Han J."/>
            <person name="Lapidus A."/>
            <person name="Bruce D."/>
            <person name="Goodwin L."/>
            <person name="Pitluck S."/>
            <person name="Peters L."/>
            <person name="Kyrpides N."/>
            <person name="Mavromatis K."/>
            <person name="Ivanova N."/>
            <person name="Mikhailova N."/>
            <person name="Chertkov O."/>
            <person name="Saunders E."/>
            <person name="Detter J.C."/>
            <person name="Tapia R."/>
            <person name="Han C."/>
            <person name="Land M."/>
            <person name="Hauser L."/>
            <person name="Markowitz V."/>
            <person name="Cheng J.-F."/>
            <person name="Hugenholtz P."/>
            <person name="Woyke T."/>
            <person name="Wu D."/>
            <person name="Pukall R."/>
            <person name="Gehrich-Schroeter G."/>
            <person name="Schneider S."/>
            <person name="Klenk H.-P."/>
            <person name="Eisen J.A."/>
        </authorList>
    </citation>
    <scope>NUCLEOTIDE SEQUENCE [LARGE SCALE GENOMIC DNA]</scope>
    <source>
        <strain evidence="3">ATCC 700253 / DSM 10332 / NAL</strain>
    </source>
</reference>